<feature type="domain" description="Sigma-54 factor interaction" evidence="7">
    <location>
        <begin position="144"/>
        <end position="374"/>
    </location>
</feature>
<dbReference type="PROSITE" id="PS00688">
    <property type="entry name" value="SIGMA54_INTERACT_3"/>
    <property type="match status" value="1"/>
</dbReference>
<proteinExistence type="predicted"/>
<dbReference type="Gene3D" id="1.10.8.60">
    <property type="match status" value="1"/>
</dbReference>
<dbReference type="PROSITE" id="PS00675">
    <property type="entry name" value="SIGMA54_INTERACT_1"/>
    <property type="match status" value="1"/>
</dbReference>
<dbReference type="InterPro" id="IPR002197">
    <property type="entry name" value="HTH_Fis"/>
</dbReference>
<sequence>MALRDVLIADDEESMRHLLSVFLTDQGYQVRAVANGEEALKELAARDYDVVLSDVRMPRMDGLALLGEVQRLHPELTFIVMSAYGSHDAAIQAMKAGAYDYVSKPFRPDEVLLVLKKAEERERLWRENRRLRSELAQGYRLDRIVGGSEAMAEVLRQVRKVAPLKTTVLLTGESGTGKELVARALHELSPRASLPFVAVNCGAIPAELVESELFGHVKGAFTDASRNKKGLVAEADGGTLFLDEIGELPQGLQVKLLRFLQEGEVRRVGDVRSEPVDVRVVAATARDLGRAVEQGQFREDLFYRLNVIGVRLPPLRERPGDIDELARHFLARYARLRPEAPVAGFAPEALEAIRAWRWPGNVRELEHAVERAVVLCEGGLIREEDLPERLREAPRSPAALPPADGAEELSVKKATLALEERLIRRALERTGGNRTRAAELLDLSYRALLYKIKEYGIDA</sequence>
<dbReference type="Gene3D" id="3.40.50.300">
    <property type="entry name" value="P-loop containing nucleotide triphosphate hydrolases"/>
    <property type="match status" value="1"/>
</dbReference>
<keyword evidence="5" id="KW-0804">Transcription</keyword>
<dbReference type="Gene3D" id="3.40.50.2300">
    <property type="match status" value="1"/>
</dbReference>
<dbReference type="PROSITE" id="PS50110">
    <property type="entry name" value="RESPONSE_REGULATORY"/>
    <property type="match status" value="1"/>
</dbReference>
<protein>
    <submittedName>
        <fullName evidence="9">Acetoacetate metabolism regulatory protein AtoC</fullName>
    </submittedName>
</protein>
<dbReference type="Pfam" id="PF02954">
    <property type="entry name" value="HTH_8"/>
    <property type="match status" value="1"/>
</dbReference>
<dbReference type="InterPro" id="IPR025662">
    <property type="entry name" value="Sigma_54_int_dom_ATP-bd_1"/>
</dbReference>
<dbReference type="InterPro" id="IPR027417">
    <property type="entry name" value="P-loop_NTPase"/>
</dbReference>
<reference evidence="10" key="1">
    <citation type="journal article" date="2022" name="Int. J. Syst. Evol. Microbiol.">
        <title>Anaeromyxobacter oryzae sp. nov., Anaeromyxobacter diazotrophicus sp. nov. and Anaeromyxobacter paludicola sp. nov., isolated from paddy soils.</title>
        <authorList>
            <person name="Itoh H."/>
            <person name="Xu Z."/>
            <person name="Mise K."/>
            <person name="Masuda Y."/>
            <person name="Ushijima N."/>
            <person name="Hayakawa C."/>
            <person name="Shiratori Y."/>
            <person name="Senoo K."/>
        </authorList>
    </citation>
    <scope>NUCLEOTIDE SEQUENCE [LARGE SCALE GENOMIC DNA]</scope>
    <source>
        <strain evidence="10">Red630</strain>
    </source>
</reference>
<dbReference type="PROSITE" id="PS00676">
    <property type="entry name" value="SIGMA54_INTERACT_2"/>
    <property type="match status" value="1"/>
</dbReference>
<dbReference type="PROSITE" id="PS50045">
    <property type="entry name" value="SIGMA54_INTERACT_4"/>
    <property type="match status" value="1"/>
</dbReference>
<evidence type="ECO:0000256" key="5">
    <source>
        <dbReference type="ARBA" id="ARBA00023163"/>
    </source>
</evidence>
<accession>A0ABM7XB06</accession>
<dbReference type="InterPro" id="IPR058031">
    <property type="entry name" value="AAA_lid_NorR"/>
</dbReference>
<evidence type="ECO:0000256" key="1">
    <source>
        <dbReference type="ARBA" id="ARBA00022741"/>
    </source>
</evidence>
<dbReference type="SMART" id="SM00382">
    <property type="entry name" value="AAA"/>
    <property type="match status" value="1"/>
</dbReference>
<dbReference type="Pfam" id="PF00072">
    <property type="entry name" value="Response_reg"/>
    <property type="match status" value="1"/>
</dbReference>
<gene>
    <name evidence="9" type="ORF">AMPC_21420</name>
</gene>
<dbReference type="PANTHER" id="PTHR32071">
    <property type="entry name" value="TRANSCRIPTIONAL REGULATORY PROTEIN"/>
    <property type="match status" value="1"/>
</dbReference>
<evidence type="ECO:0000256" key="6">
    <source>
        <dbReference type="PROSITE-ProRule" id="PRU00169"/>
    </source>
</evidence>
<evidence type="ECO:0000313" key="9">
    <source>
        <dbReference type="EMBL" id="BDG09029.1"/>
    </source>
</evidence>
<dbReference type="SUPFAM" id="SSF52172">
    <property type="entry name" value="CheY-like"/>
    <property type="match status" value="1"/>
</dbReference>
<organism evidence="9 10">
    <name type="scientific">Anaeromyxobacter paludicola</name>
    <dbReference type="NCBI Taxonomy" id="2918171"/>
    <lineage>
        <taxon>Bacteria</taxon>
        <taxon>Pseudomonadati</taxon>
        <taxon>Myxococcota</taxon>
        <taxon>Myxococcia</taxon>
        <taxon>Myxococcales</taxon>
        <taxon>Cystobacterineae</taxon>
        <taxon>Anaeromyxobacteraceae</taxon>
        <taxon>Anaeromyxobacter</taxon>
    </lineage>
</organism>
<dbReference type="InterPro" id="IPR001789">
    <property type="entry name" value="Sig_transdc_resp-reg_receiver"/>
</dbReference>
<evidence type="ECO:0000259" key="7">
    <source>
        <dbReference type="PROSITE" id="PS50045"/>
    </source>
</evidence>
<dbReference type="InterPro" id="IPR025944">
    <property type="entry name" value="Sigma_54_int_dom_CS"/>
</dbReference>
<evidence type="ECO:0000256" key="4">
    <source>
        <dbReference type="ARBA" id="ARBA00023125"/>
    </source>
</evidence>
<keyword evidence="10" id="KW-1185">Reference proteome</keyword>
<dbReference type="InterPro" id="IPR002078">
    <property type="entry name" value="Sigma_54_int"/>
</dbReference>
<name>A0ABM7XB06_9BACT</name>
<evidence type="ECO:0000313" key="10">
    <source>
        <dbReference type="Proteomes" id="UP001162734"/>
    </source>
</evidence>
<dbReference type="Proteomes" id="UP001162734">
    <property type="component" value="Chromosome"/>
</dbReference>
<evidence type="ECO:0000259" key="8">
    <source>
        <dbReference type="PROSITE" id="PS50110"/>
    </source>
</evidence>
<keyword evidence="6" id="KW-0597">Phosphoprotein</keyword>
<dbReference type="EMBL" id="AP025592">
    <property type="protein sequence ID" value="BDG09029.1"/>
    <property type="molecule type" value="Genomic_DNA"/>
</dbReference>
<dbReference type="Pfam" id="PF25601">
    <property type="entry name" value="AAA_lid_14"/>
    <property type="match status" value="1"/>
</dbReference>
<dbReference type="PANTHER" id="PTHR32071:SF113">
    <property type="entry name" value="ALGINATE BIOSYNTHESIS TRANSCRIPTIONAL REGULATORY PROTEIN ALGB"/>
    <property type="match status" value="1"/>
</dbReference>
<dbReference type="RefSeq" id="WP_248340621.1">
    <property type="nucleotide sequence ID" value="NZ_AP025592.1"/>
</dbReference>
<dbReference type="CDD" id="cd00009">
    <property type="entry name" value="AAA"/>
    <property type="match status" value="1"/>
</dbReference>
<keyword evidence="1" id="KW-0547">Nucleotide-binding</keyword>
<dbReference type="InterPro" id="IPR009057">
    <property type="entry name" value="Homeodomain-like_sf"/>
</dbReference>
<keyword evidence="4" id="KW-0238">DNA-binding</keyword>
<dbReference type="InterPro" id="IPR025943">
    <property type="entry name" value="Sigma_54_int_dom_ATP-bd_2"/>
</dbReference>
<dbReference type="PRINTS" id="PR01590">
    <property type="entry name" value="HTHFIS"/>
</dbReference>
<keyword evidence="3" id="KW-0805">Transcription regulation</keyword>
<dbReference type="SMART" id="SM00448">
    <property type="entry name" value="REC"/>
    <property type="match status" value="1"/>
</dbReference>
<evidence type="ECO:0000256" key="2">
    <source>
        <dbReference type="ARBA" id="ARBA00022840"/>
    </source>
</evidence>
<dbReference type="InterPro" id="IPR011006">
    <property type="entry name" value="CheY-like_superfamily"/>
</dbReference>
<feature type="modified residue" description="4-aspartylphosphate" evidence="6">
    <location>
        <position position="54"/>
    </location>
</feature>
<dbReference type="InterPro" id="IPR003593">
    <property type="entry name" value="AAA+_ATPase"/>
</dbReference>
<keyword evidence="2" id="KW-0067">ATP-binding</keyword>
<feature type="domain" description="Response regulatory" evidence="8">
    <location>
        <begin position="5"/>
        <end position="119"/>
    </location>
</feature>
<dbReference type="Gene3D" id="1.10.10.60">
    <property type="entry name" value="Homeodomain-like"/>
    <property type="match status" value="1"/>
</dbReference>
<dbReference type="SUPFAM" id="SSF46689">
    <property type="entry name" value="Homeodomain-like"/>
    <property type="match status" value="1"/>
</dbReference>
<dbReference type="Pfam" id="PF00158">
    <property type="entry name" value="Sigma54_activat"/>
    <property type="match status" value="1"/>
</dbReference>
<evidence type="ECO:0000256" key="3">
    <source>
        <dbReference type="ARBA" id="ARBA00023015"/>
    </source>
</evidence>
<dbReference type="SUPFAM" id="SSF52540">
    <property type="entry name" value="P-loop containing nucleoside triphosphate hydrolases"/>
    <property type="match status" value="1"/>
</dbReference>